<gene>
    <name evidence="1" type="primary">hemN_4</name>
    <name evidence="1" type="ORF">NCTC10738_03291</name>
</gene>
<dbReference type="InterPro" id="IPR026332">
    <property type="entry name" value="HutW"/>
</dbReference>
<dbReference type="SFLD" id="SFLDS00029">
    <property type="entry name" value="Radical_SAM"/>
    <property type="match status" value="1"/>
</dbReference>
<dbReference type="PROSITE" id="PS51918">
    <property type="entry name" value="RADICAL_SAM"/>
    <property type="match status" value="1"/>
</dbReference>
<dbReference type="RefSeq" id="WP_025888738.1">
    <property type="nucleotide sequence ID" value="NZ_AP024609.1"/>
</dbReference>
<name>A0A380BHA8_9GAMM</name>
<dbReference type="Gene3D" id="3.30.750.200">
    <property type="match status" value="1"/>
</dbReference>
<dbReference type="GO" id="GO:0051539">
    <property type="term" value="F:4 iron, 4 sulfur cluster binding"/>
    <property type="evidence" value="ECO:0007669"/>
    <property type="project" value="TreeGrafter"/>
</dbReference>
<dbReference type="CDD" id="cd01335">
    <property type="entry name" value="Radical_SAM"/>
    <property type="match status" value="1"/>
</dbReference>
<dbReference type="InterPro" id="IPR034505">
    <property type="entry name" value="Coproporphyrinogen-III_oxidase"/>
</dbReference>
<dbReference type="SFLD" id="SFLDF00311">
    <property type="entry name" value="heme_degradation_proteins_(Hut"/>
    <property type="match status" value="1"/>
</dbReference>
<organism evidence="1 2">
    <name type="scientific">Shewanella algae</name>
    <dbReference type="NCBI Taxonomy" id="38313"/>
    <lineage>
        <taxon>Bacteria</taxon>
        <taxon>Pseudomonadati</taxon>
        <taxon>Pseudomonadota</taxon>
        <taxon>Gammaproteobacteria</taxon>
        <taxon>Alteromonadales</taxon>
        <taxon>Shewanellaceae</taxon>
        <taxon>Shewanella</taxon>
    </lineage>
</organism>
<dbReference type="GO" id="GO:0005737">
    <property type="term" value="C:cytoplasm"/>
    <property type="evidence" value="ECO:0007669"/>
    <property type="project" value="TreeGrafter"/>
</dbReference>
<dbReference type="NCBIfam" id="TIGR04107">
    <property type="entry name" value="rSAM_HutW"/>
    <property type="match status" value="1"/>
</dbReference>
<protein>
    <submittedName>
        <fullName evidence="1">Oxygen-independent coproporphyrinogen-III oxidase</fullName>
        <ecNumber evidence="1">1.3.98.3</ecNumber>
    </submittedName>
</protein>
<dbReference type="SFLD" id="SFLDG01065">
    <property type="entry name" value="anaerobic_coproporphyrinogen-I"/>
    <property type="match status" value="1"/>
</dbReference>
<dbReference type="GO" id="GO:0051989">
    <property type="term" value="F:coproporphyrinogen dehydrogenase activity"/>
    <property type="evidence" value="ECO:0007669"/>
    <property type="project" value="UniProtKB-EC"/>
</dbReference>
<reference evidence="1 2" key="1">
    <citation type="submission" date="2018-06" db="EMBL/GenBank/DDBJ databases">
        <authorList>
            <consortium name="Pathogen Informatics"/>
            <person name="Doyle S."/>
        </authorList>
    </citation>
    <scope>NUCLEOTIDE SEQUENCE [LARGE SCALE GENOMIC DNA]</scope>
    <source>
        <strain evidence="1 2">NCTC10738</strain>
    </source>
</reference>
<evidence type="ECO:0000313" key="1">
    <source>
        <dbReference type="EMBL" id="SUJ01353.1"/>
    </source>
</evidence>
<dbReference type="SUPFAM" id="SSF102114">
    <property type="entry name" value="Radical SAM enzymes"/>
    <property type="match status" value="1"/>
</dbReference>
<dbReference type="Pfam" id="PF04055">
    <property type="entry name" value="Radical_SAM"/>
    <property type="match status" value="1"/>
</dbReference>
<dbReference type="PANTHER" id="PTHR13932:SF9">
    <property type="entry name" value="COPROPORPHYRINOGEN III OXIDASE"/>
    <property type="match status" value="1"/>
</dbReference>
<dbReference type="PANTHER" id="PTHR13932">
    <property type="entry name" value="COPROPORPHYRINIGEN III OXIDASE"/>
    <property type="match status" value="1"/>
</dbReference>
<proteinExistence type="predicted"/>
<dbReference type="InterPro" id="IPR006638">
    <property type="entry name" value="Elp3/MiaA/NifB-like_rSAM"/>
</dbReference>
<accession>A0A380BHA8</accession>
<dbReference type="EC" id="1.3.98.3" evidence="1"/>
<dbReference type="EMBL" id="UGYO01000002">
    <property type="protein sequence ID" value="SUJ01353.1"/>
    <property type="molecule type" value="Genomic_DNA"/>
</dbReference>
<keyword evidence="1" id="KW-0560">Oxidoreductase</keyword>
<evidence type="ECO:0000313" key="2">
    <source>
        <dbReference type="Proteomes" id="UP000254069"/>
    </source>
</evidence>
<dbReference type="GO" id="GO:0006779">
    <property type="term" value="P:porphyrin-containing compound biosynthetic process"/>
    <property type="evidence" value="ECO:0007669"/>
    <property type="project" value="TreeGrafter"/>
</dbReference>
<sequence length="448" mass="49516">MIFTPSMTGIASPSPLQFAFSPKRAPHSHGGVRVEAQLDAGQWHELWQQTSTSSQRALYLHIPFCRKRCSFCNFFENGAKPQRIADYVEALSAELRRAGQNPLVQSRPFQAVYIGGGTPSDMTASQIALLLRSLTDFPLSDDAEITLEGRLNGFGDDKWQAALNGGVNRFSFGVQSFDTQVRLAAGRLDSREKVIERLQQLSRRNDAPVIADLIFGLPWQDERVWQQDIADVIESGIHGVDLYQLITLSGSRIQRQQQSEAEAPRADSATRARMYAYGAKTLEAGAWQALSCNHWRRDVRERSRYNHMAKAGAEIIPFGAGAGGNILGYGIMYGRELSAWQQALKLGIRPPAHITAPVPKGFAGTIKGALDSGSLAFSLLPDSLVGHLMPLFLRWQSHGLAELSQTALKLSLAGRFWNVSMQSGLFEYLERNPPAEYPSVTQERENCA</sequence>
<dbReference type="AlphaFoldDB" id="A0A380BHA8"/>
<keyword evidence="2" id="KW-1185">Reference proteome</keyword>
<dbReference type="Proteomes" id="UP000254069">
    <property type="component" value="Unassembled WGS sequence"/>
</dbReference>
<dbReference type="InterPro" id="IPR058240">
    <property type="entry name" value="rSAM_sf"/>
</dbReference>
<dbReference type="InterPro" id="IPR007197">
    <property type="entry name" value="rSAM"/>
</dbReference>
<dbReference type="SMART" id="SM00729">
    <property type="entry name" value="Elp3"/>
    <property type="match status" value="1"/>
</dbReference>